<dbReference type="Proteomes" id="UP000001542">
    <property type="component" value="Unassembled WGS sequence"/>
</dbReference>
<dbReference type="EMBL" id="DS113421">
    <property type="protein sequence ID" value="EAY06534.1"/>
    <property type="molecule type" value="Genomic_DNA"/>
</dbReference>
<dbReference type="KEGG" id="tva:4764411"/>
<dbReference type="InParanoid" id="A2ELD2"/>
<sequence length="252" mass="28686">MLSFLLCLSKSKKVTVDITCNNATCNKEILDTTSYARYDRMAVTMKMTGWKLKSNYDIKTFASATETNSTYFDYVEKYMRFYPKVDELALLQWQDENRTMSRLFNSTVLLYVGDNISSTGESAYRPSGYPNYTTQFYSVRVILDKGVINTAEYDPLFSTSSCTAEINDQDAPKLQYRCSKKSPIVDEYADNNTQLIRVFLAFGGTDSKSVPCESLQFLPSTFVKFGVTDAVNSIINTFNNAKDWVTDLFSVW</sequence>
<protein>
    <submittedName>
        <fullName evidence="1">Uncharacterized protein</fullName>
    </submittedName>
</protein>
<reference evidence="1" key="2">
    <citation type="journal article" date="2007" name="Science">
        <title>Draft genome sequence of the sexually transmitted pathogen Trichomonas vaginalis.</title>
        <authorList>
            <person name="Carlton J.M."/>
            <person name="Hirt R.P."/>
            <person name="Silva J.C."/>
            <person name="Delcher A.L."/>
            <person name="Schatz M."/>
            <person name="Zhao Q."/>
            <person name="Wortman J.R."/>
            <person name="Bidwell S.L."/>
            <person name="Alsmark U.C.M."/>
            <person name="Besteiro S."/>
            <person name="Sicheritz-Ponten T."/>
            <person name="Noel C.J."/>
            <person name="Dacks J.B."/>
            <person name="Foster P.G."/>
            <person name="Simillion C."/>
            <person name="Van de Peer Y."/>
            <person name="Miranda-Saavedra D."/>
            <person name="Barton G.J."/>
            <person name="Westrop G.D."/>
            <person name="Mueller S."/>
            <person name="Dessi D."/>
            <person name="Fiori P.L."/>
            <person name="Ren Q."/>
            <person name="Paulsen I."/>
            <person name="Zhang H."/>
            <person name="Bastida-Corcuera F.D."/>
            <person name="Simoes-Barbosa A."/>
            <person name="Brown M.T."/>
            <person name="Hayes R.D."/>
            <person name="Mukherjee M."/>
            <person name="Okumura C.Y."/>
            <person name="Schneider R."/>
            <person name="Smith A.J."/>
            <person name="Vanacova S."/>
            <person name="Villalvazo M."/>
            <person name="Haas B.J."/>
            <person name="Pertea M."/>
            <person name="Feldblyum T.V."/>
            <person name="Utterback T.R."/>
            <person name="Shu C.L."/>
            <person name="Osoegawa K."/>
            <person name="de Jong P.J."/>
            <person name="Hrdy I."/>
            <person name="Horvathova L."/>
            <person name="Zubacova Z."/>
            <person name="Dolezal P."/>
            <person name="Malik S.B."/>
            <person name="Logsdon J.M. Jr."/>
            <person name="Henze K."/>
            <person name="Gupta A."/>
            <person name="Wang C.C."/>
            <person name="Dunne R.L."/>
            <person name="Upcroft J.A."/>
            <person name="Upcroft P."/>
            <person name="White O."/>
            <person name="Salzberg S.L."/>
            <person name="Tang P."/>
            <person name="Chiu C.-H."/>
            <person name="Lee Y.-S."/>
            <person name="Embley T.M."/>
            <person name="Coombs G.H."/>
            <person name="Mottram J.C."/>
            <person name="Tachezy J."/>
            <person name="Fraser-Liggett C.M."/>
            <person name="Johnson P.J."/>
        </authorList>
    </citation>
    <scope>NUCLEOTIDE SEQUENCE [LARGE SCALE GENOMIC DNA]</scope>
    <source>
        <strain evidence="1">G3</strain>
    </source>
</reference>
<name>A2ELD2_TRIV3</name>
<dbReference type="RefSeq" id="XP_001318757.1">
    <property type="nucleotide sequence ID" value="XM_001318722.1"/>
</dbReference>
<evidence type="ECO:0000313" key="2">
    <source>
        <dbReference type="Proteomes" id="UP000001542"/>
    </source>
</evidence>
<evidence type="ECO:0000313" key="1">
    <source>
        <dbReference type="EMBL" id="EAY06534.1"/>
    </source>
</evidence>
<dbReference type="AlphaFoldDB" id="A2ELD2"/>
<dbReference type="VEuPathDB" id="TrichDB:TVAGG3_0274470"/>
<gene>
    <name evidence="1" type="ORF">TVAG_358240</name>
</gene>
<proteinExistence type="predicted"/>
<organism evidence="1 2">
    <name type="scientific">Trichomonas vaginalis (strain ATCC PRA-98 / G3)</name>
    <dbReference type="NCBI Taxonomy" id="412133"/>
    <lineage>
        <taxon>Eukaryota</taxon>
        <taxon>Metamonada</taxon>
        <taxon>Parabasalia</taxon>
        <taxon>Trichomonadida</taxon>
        <taxon>Trichomonadidae</taxon>
        <taxon>Trichomonas</taxon>
    </lineage>
</organism>
<reference evidence="1" key="1">
    <citation type="submission" date="2006-10" db="EMBL/GenBank/DDBJ databases">
        <authorList>
            <person name="Amadeo P."/>
            <person name="Zhao Q."/>
            <person name="Wortman J."/>
            <person name="Fraser-Liggett C."/>
            <person name="Carlton J."/>
        </authorList>
    </citation>
    <scope>NUCLEOTIDE SEQUENCE</scope>
    <source>
        <strain evidence="1">G3</strain>
    </source>
</reference>
<dbReference type="VEuPathDB" id="TrichDB:TVAG_358240"/>
<dbReference type="OrthoDB" id="188293at2759"/>
<accession>A2ELD2</accession>
<keyword evidence="2" id="KW-1185">Reference proteome</keyword>